<gene>
    <name evidence="4 6" type="primary">lgc-32</name>
    <name evidence="4" type="ORF">CELE_T19D7.1</name>
    <name evidence="6" type="ORF">T19D7.1</name>
</gene>
<dbReference type="Gene3D" id="1.20.58.390">
    <property type="entry name" value="Neurotransmitter-gated ion-channel transmembrane domain"/>
    <property type="match status" value="1"/>
</dbReference>
<dbReference type="Proteomes" id="UP000001940">
    <property type="component" value="Chromosome X"/>
</dbReference>
<dbReference type="KEGG" id="cel:CELE_T19D7.1"/>
<keyword evidence="5" id="KW-1185">Reference proteome</keyword>
<dbReference type="SUPFAM" id="SSF63712">
    <property type="entry name" value="Nicotinic receptor ligand binding domain-like"/>
    <property type="match status" value="1"/>
</dbReference>
<name>Q22588_CAEEL</name>
<evidence type="ECO:0000313" key="5">
    <source>
        <dbReference type="Proteomes" id="UP000001940"/>
    </source>
</evidence>
<accession>Q22588</accession>
<keyword evidence="1" id="KW-0472">Membrane</keyword>
<feature type="transmembrane region" description="Helical" evidence="1">
    <location>
        <begin position="275"/>
        <end position="300"/>
    </location>
</feature>
<dbReference type="Gene3D" id="2.70.170.10">
    <property type="entry name" value="Neurotransmitter-gated ion-channel ligand-binding domain"/>
    <property type="match status" value="1"/>
</dbReference>
<dbReference type="CTD" id="188603"/>
<dbReference type="InterPro" id="IPR006201">
    <property type="entry name" value="Neur_channel"/>
</dbReference>
<dbReference type="Pfam" id="PF02931">
    <property type="entry name" value="Neur_chan_LBD"/>
    <property type="match status" value="1"/>
</dbReference>
<dbReference type="AGR" id="WB:WBGene00020569"/>
<feature type="domain" description="Neurotransmitter-gated ion-channel ligand-binding" evidence="3">
    <location>
        <begin position="43"/>
        <end position="176"/>
    </location>
</feature>
<dbReference type="WormBase" id="T19D7.1">
    <property type="protein sequence ID" value="CE46889"/>
    <property type="gene ID" value="WBGene00020569"/>
    <property type="gene designation" value="lgc-32"/>
</dbReference>
<dbReference type="InterPro" id="IPR006202">
    <property type="entry name" value="Neur_chan_lig-bd"/>
</dbReference>
<dbReference type="PaxDb" id="6239-T19D7.1"/>
<dbReference type="OrthoDB" id="5804042at2759"/>
<dbReference type="SMR" id="Q22588"/>
<dbReference type="GeneID" id="188603"/>
<dbReference type="GO" id="GO:0005231">
    <property type="term" value="F:excitatory extracellular ligand-gated monoatomic ion channel activity"/>
    <property type="evidence" value="ECO:0000318"/>
    <property type="project" value="GO_Central"/>
</dbReference>
<dbReference type="PANTHER" id="PTHR18945">
    <property type="entry name" value="NEUROTRANSMITTER GATED ION CHANNEL"/>
    <property type="match status" value="1"/>
</dbReference>
<dbReference type="STRING" id="6239.T19D7.1.1"/>
<dbReference type="GO" id="GO:0004888">
    <property type="term" value="F:transmembrane signaling receptor activity"/>
    <property type="evidence" value="ECO:0007669"/>
    <property type="project" value="InterPro"/>
</dbReference>
<protein>
    <submittedName>
        <fullName evidence="4">Neurotransmitter-gated ion-channel ligand-binding domain-containing protein</fullName>
    </submittedName>
</protein>
<keyword evidence="1" id="KW-1133">Transmembrane helix</keyword>
<organism evidence="4 5">
    <name type="scientific">Caenorhabditis elegans</name>
    <dbReference type="NCBI Taxonomy" id="6239"/>
    <lineage>
        <taxon>Eukaryota</taxon>
        <taxon>Metazoa</taxon>
        <taxon>Ecdysozoa</taxon>
        <taxon>Nematoda</taxon>
        <taxon>Chromadorea</taxon>
        <taxon>Rhabditida</taxon>
        <taxon>Rhabditina</taxon>
        <taxon>Rhabditomorpha</taxon>
        <taxon>Rhabditoidea</taxon>
        <taxon>Rhabditidae</taxon>
        <taxon>Peloderinae</taxon>
        <taxon>Caenorhabditis</taxon>
    </lineage>
</organism>
<evidence type="ECO:0000313" key="4">
    <source>
        <dbReference type="EMBL" id="CCD73156.2"/>
    </source>
</evidence>
<dbReference type="eggNOG" id="KOG3644">
    <property type="taxonomic scope" value="Eukaryota"/>
</dbReference>
<evidence type="ECO:0007829" key="7">
    <source>
        <dbReference type="PeptideAtlas" id="Q22588"/>
    </source>
</evidence>
<dbReference type="GO" id="GO:0098794">
    <property type="term" value="C:postsynapse"/>
    <property type="evidence" value="ECO:0007669"/>
    <property type="project" value="GOC"/>
</dbReference>
<evidence type="ECO:0000256" key="2">
    <source>
        <dbReference type="SAM" id="SignalP"/>
    </source>
</evidence>
<dbReference type="InterPro" id="IPR036734">
    <property type="entry name" value="Neur_chan_lig-bd_sf"/>
</dbReference>
<dbReference type="OMA" id="CCRYSAL"/>
<feature type="transmembrane region" description="Helical" evidence="1">
    <location>
        <begin position="345"/>
        <end position="369"/>
    </location>
</feature>
<dbReference type="FunFam" id="2.70.170.10:FF:000056">
    <property type="entry name" value="Ligand-Gated ion Channel"/>
    <property type="match status" value="1"/>
</dbReference>
<evidence type="ECO:0000259" key="3">
    <source>
        <dbReference type="Pfam" id="PF02931"/>
    </source>
</evidence>
<evidence type="ECO:0000256" key="1">
    <source>
        <dbReference type="SAM" id="Phobius"/>
    </source>
</evidence>
<dbReference type="InParanoid" id="Q22588"/>
<dbReference type="FunCoup" id="Q22588">
    <property type="interactions" value="1369"/>
</dbReference>
<keyword evidence="7" id="KW-1267">Proteomics identification</keyword>
<dbReference type="Bgee" id="WBGene00020569">
    <property type="expression patterns" value="Expressed in larva and 1 other cell type or tissue"/>
</dbReference>
<dbReference type="PeptideAtlas" id="Q22588"/>
<keyword evidence="1" id="KW-0812">Transmembrane</keyword>
<dbReference type="HOGENOM" id="CLU_712178_0_0_1"/>
<keyword evidence="2" id="KW-0732">Signal</keyword>
<dbReference type="GO" id="GO:0016020">
    <property type="term" value="C:membrane"/>
    <property type="evidence" value="ECO:0007669"/>
    <property type="project" value="InterPro"/>
</dbReference>
<feature type="signal peptide" evidence="2">
    <location>
        <begin position="1"/>
        <end position="18"/>
    </location>
</feature>
<proteinExistence type="evidence at protein level"/>
<dbReference type="AlphaFoldDB" id="Q22588"/>
<evidence type="ECO:0000313" key="6">
    <source>
        <dbReference type="WormBase" id="T19D7.1"/>
    </source>
</evidence>
<reference evidence="4 5" key="1">
    <citation type="journal article" date="1998" name="Science">
        <title>Genome sequence of the nematode C. elegans: a platform for investigating biology.</title>
        <authorList>
            <consortium name="The C. elegans sequencing consortium"/>
            <person name="Sulson J.E."/>
            <person name="Waterston R."/>
        </authorList>
    </citation>
    <scope>NUCLEOTIDE SEQUENCE [LARGE SCALE GENOMIC DNA]</scope>
    <source>
        <strain evidence="4 5">Bristol N2</strain>
    </source>
</reference>
<dbReference type="UCSC" id="T19D7.1">
    <property type="organism name" value="c. elegans"/>
</dbReference>
<dbReference type="EMBL" id="BX284606">
    <property type="protein sequence ID" value="CCD73156.2"/>
    <property type="molecule type" value="Genomic_DNA"/>
</dbReference>
<dbReference type="RefSeq" id="NP_508139.2">
    <property type="nucleotide sequence ID" value="NM_075738.4"/>
</dbReference>
<dbReference type="GO" id="GO:1902476">
    <property type="term" value="P:chloride transmembrane transport"/>
    <property type="evidence" value="ECO:0000318"/>
    <property type="project" value="GO_Central"/>
</dbReference>
<feature type="chain" id="PRO_5004200406" evidence="2">
    <location>
        <begin position="19"/>
        <end position="390"/>
    </location>
</feature>
<feature type="transmembrane region" description="Helical" evidence="1">
    <location>
        <begin position="212"/>
        <end position="229"/>
    </location>
</feature>
<dbReference type="Reactome" id="R-CEL-112314">
    <property type="pathway name" value="Neurotransmitter receptors and postsynaptic signal transmission"/>
</dbReference>
<sequence>MKYRIWILLIFIPIVVLCDDCTSDEDVIADLLGRNSHSSGEIVIKSNYKIAKWLYNSVAHELSTEGFFEMSWTNTTLDFTNLNACHKTVRIKSLLHIFWLPHVYFPFSYNLEESRNLYNIEIHESGNITLSKRLKQSIPCKEQSDSHPFSNNTCTLSWKYTNLDNYQKIVIEPSNLMDSVEREHSRQFILKDVTFESSGDDEQRLHYTITQTPQYLLLHFFFPALLFLIPPWLSLLLGPMAITRCIILMTSLILLSNHYDRNVTVFPIDASLNAISIWQLFTYIYVIGIVIELIIITLFASMGRSKTCCFAKRRSAKYEMEPLYEEMNDLRQRKTRKTRNCCRKAALFVDIASFIFFGLILVLFCYGFYTQRDSAVKMIHEFDMESLNIF</sequence>
<dbReference type="InterPro" id="IPR038050">
    <property type="entry name" value="Neuro_actylchol_rec"/>
</dbReference>